<dbReference type="InterPro" id="IPR015943">
    <property type="entry name" value="WD40/YVTN_repeat-like_dom_sf"/>
</dbReference>
<dbReference type="AlphaFoldDB" id="A0A2S9Y0F7"/>
<dbReference type="RefSeq" id="WP_106093353.1">
    <property type="nucleotide sequence ID" value="NZ_PVNL01000124.1"/>
</dbReference>
<evidence type="ECO:0000256" key="1">
    <source>
        <dbReference type="SAM" id="MobiDB-lite"/>
    </source>
</evidence>
<dbReference type="Gene3D" id="2.130.10.10">
    <property type="entry name" value="YVTN repeat-like/Quinoprotein amine dehydrogenase"/>
    <property type="match status" value="1"/>
</dbReference>
<sequence>MSRIVPRSFVPFALLAGSLAVAGCGDDGQSSDDRYGDGVTFGAETTDSSGDDDNDSGGLKLDTSTEETGGGMGCEEGGGGGGPGTGEIEFSNIWIANSPDGTISKIDTLTATEIGRFQVTPQPQNNVLVGPSRTSVSLHGDMAVADRSGGLAKIYAREDDCIDANNNGQIDTSTNNVPRAYGEDECLAWRIEIPRMAGTFEDRRGPRAVQWTLPDGIESCDFTGAKVWVAFCNADNNDGTVWLVDGMTGDVDVEIPIQGMMCQMMGPYGGGLDRKNNFWFVENDSRKALYMAEYGCEPGGGDVCWEVYDRPDANMDPYGITVDFDGRVWMAGQNNSLYYYDSVNGDWANFKPEVDAFFANKGNPNNILRGLMMDSEKVLWIATVQEFGGGPFPGVLKVDTTQTPFVYEYFGKETLGDQLQHAAGISIDVEGYVWLVDTFSNGAYKINAGNPNSYTRVDGLNQPYTYSDMTGFALNQVGFPPEG</sequence>
<reference evidence="3 4" key="1">
    <citation type="submission" date="2018-03" db="EMBL/GenBank/DDBJ databases">
        <title>Draft Genome Sequences of the Obligatory Marine Myxobacteria Enhygromyxa salina SWB007.</title>
        <authorList>
            <person name="Poehlein A."/>
            <person name="Moghaddam J.A."/>
            <person name="Harms H."/>
            <person name="Alanjari M."/>
            <person name="Koenig G.M."/>
            <person name="Daniel R."/>
            <person name="Schaeberle T.F."/>
        </authorList>
    </citation>
    <scope>NUCLEOTIDE SEQUENCE [LARGE SCALE GENOMIC DNA]</scope>
    <source>
        <strain evidence="3 4">SWB007</strain>
    </source>
</reference>
<feature type="region of interest" description="Disordered" evidence="1">
    <location>
        <begin position="25"/>
        <end position="89"/>
    </location>
</feature>
<organism evidence="3 4">
    <name type="scientific">Enhygromyxa salina</name>
    <dbReference type="NCBI Taxonomy" id="215803"/>
    <lineage>
        <taxon>Bacteria</taxon>
        <taxon>Pseudomonadati</taxon>
        <taxon>Myxococcota</taxon>
        <taxon>Polyangia</taxon>
        <taxon>Nannocystales</taxon>
        <taxon>Nannocystaceae</taxon>
        <taxon>Enhygromyxa</taxon>
    </lineage>
</organism>
<proteinExistence type="predicted"/>
<comment type="caution">
    <text evidence="3">The sequence shown here is derived from an EMBL/GenBank/DDBJ whole genome shotgun (WGS) entry which is preliminary data.</text>
</comment>
<gene>
    <name evidence="3" type="ORF">ENSA7_65220</name>
</gene>
<name>A0A2S9Y0F7_9BACT</name>
<feature type="chain" id="PRO_5015565907" description="Virginiamycin B lyase" evidence="2">
    <location>
        <begin position="23"/>
        <end position="483"/>
    </location>
</feature>
<dbReference type="OrthoDB" id="9778496at2"/>
<dbReference type="EMBL" id="PVNL01000124">
    <property type="protein sequence ID" value="PRP98579.1"/>
    <property type="molecule type" value="Genomic_DNA"/>
</dbReference>
<evidence type="ECO:0000313" key="4">
    <source>
        <dbReference type="Proteomes" id="UP000238823"/>
    </source>
</evidence>
<protein>
    <recommendedName>
        <fullName evidence="5">Virginiamycin B lyase</fullName>
    </recommendedName>
</protein>
<dbReference type="SUPFAM" id="SSF63829">
    <property type="entry name" value="Calcium-dependent phosphotriesterase"/>
    <property type="match status" value="1"/>
</dbReference>
<dbReference type="PROSITE" id="PS51257">
    <property type="entry name" value="PROKAR_LIPOPROTEIN"/>
    <property type="match status" value="1"/>
</dbReference>
<dbReference type="Proteomes" id="UP000238823">
    <property type="component" value="Unassembled WGS sequence"/>
</dbReference>
<evidence type="ECO:0000313" key="3">
    <source>
        <dbReference type="EMBL" id="PRP98579.1"/>
    </source>
</evidence>
<evidence type="ECO:0000256" key="2">
    <source>
        <dbReference type="SAM" id="SignalP"/>
    </source>
</evidence>
<feature type="signal peptide" evidence="2">
    <location>
        <begin position="1"/>
        <end position="22"/>
    </location>
</feature>
<feature type="compositionally biased region" description="Gly residues" evidence="1">
    <location>
        <begin position="68"/>
        <end position="85"/>
    </location>
</feature>
<evidence type="ECO:0008006" key="5">
    <source>
        <dbReference type="Google" id="ProtNLM"/>
    </source>
</evidence>
<accession>A0A2S9Y0F7</accession>
<keyword evidence="2" id="KW-0732">Signal</keyword>